<organism evidence="1 2">
    <name type="scientific">Microlunatus parietis</name>
    <dbReference type="NCBI Taxonomy" id="682979"/>
    <lineage>
        <taxon>Bacteria</taxon>
        <taxon>Bacillati</taxon>
        <taxon>Actinomycetota</taxon>
        <taxon>Actinomycetes</taxon>
        <taxon>Propionibacteriales</taxon>
        <taxon>Propionibacteriaceae</taxon>
        <taxon>Microlunatus</taxon>
    </lineage>
</organism>
<name>A0A7Y9L9C7_9ACTN</name>
<evidence type="ECO:0000313" key="1">
    <source>
        <dbReference type="EMBL" id="NYE69437.1"/>
    </source>
</evidence>
<gene>
    <name evidence="1" type="ORF">BKA15_000766</name>
</gene>
<reference evidence="1 2" key="1">
    <citation type="submission" date="2020-07" db="EMBL/GenBank/DDBJ databases">
        <title>Sequencing the genomes of 1000 actinobacteria strains.</title>
        <authorList>
            <person name="Klenk H.-P."/>
        </authorList>
    </citation>
    <scope>NUCLEOTIDE SEQUENCE [LARGE SCALE GENOMIC DNA]</scope>
    <source>
        <strain evidence="1 2">DSM 22083</strain>
    </source>
</reference>
<dbReference type="Gene3D" id="3.90.50.10">
    <property type="entry name" value="Photosynthetic Reaction Center, subunit H, domain 2"/>
    <property type="match status" value="1"/>
</dbReference>
<evidence type="ECO:0008006" key="3">
    <source>
        <dbReference type="Google" id="ProtNLM"/>
    </source>
</evidence>
<dbReference type="GO" id="GO:0030077">
    <property type="term" value="C:plasma membrane light-harvesting complex"/>
    <property type="evidence" value="ECO:0007669"/>
    <property type="project" value="InterPro"/>
</dbReference>
<dbReference type="GO" id="GO:0019684">
    <property type="term" value="P:photosynthesis, light reaction"/>
    <property type="evidence" value="ECO:0007669"/>
    <property type="project" value="InterPro"/>
</dbReference>
<keyword evidence="2" id="KW-1185">Reference proteome</keyword>
<evidence type="ECO:0000313" key="2">
    <source>
        <dbReference type="Proteomes" id="UP000569914"/>
    </source>
</evidence>
<dbReference type="RefSeq" id="WP_179748214.1">
    <property type="nucleotide sequence ID" value="NZ_JACCBU010000001.1"/>
</dbReference>
<dbReference type="InterPro" id="IPR014747">
    <property type="entry name" value="Bac_photo_RC_H_C"/>
</dbReference>
<sequence length="124" mass="13778">MTIGNWDAWNFRSEPNEAWPLMAKLVGFRVHATDGEIGKITDASTEENASWIVVDTGPWIFGHQVVLPAGTIKRVDWEHESVGVDLSKQEVADAPPPETEFGSVQDEEYRGQLGTYYGTVVTSR</sequence>
<proteinExistence type="predicted"/>
<comment type="caution">
    <text evidence="1">The sequence shown here is derived from an EMBL/GenBank/DDBJ whole genome shotgun (WGS) entry which is preliminary data.</text>
</comment>
<dbReference type="Proteomes" id="UP000569914">
    <property type="component" value="Unassembled WGS sequence"/>
</dbReference>
<accession>A0A7Y9L9C7</accession>
<dbReference type="SUPFAM" id="SSF50346">
    <property type="entry name" value="PRC-barrel domain"/>
    <property type="match status" value="1"/>
</dbReference>
<dbReference type="EMBL" id="JACCBU010000001">
    <property type="protein sequence ID" value="NYE69437.1"/>
    <property type="molecule type" value="Genomic_DNA"/>
</dbReference>
<dbReference type="InterPro" id="IPR011033">
    <property type="entry name" value="PRC_barrel-like_sf"/>
</dbReference>
<protein>
    <recommendedName>
        <fullName evidence="3">PRC-barrel domain-containing protein</fullName>
    </recommendedName>
</protein>
<dbReference type="AlphaFoldDB" id="A0A7Y9L9C7"/>